<dbReference type="EMBL" id="JAPDRP010000022">
    <property type="protein sequence ID" value="KAJ9637656.1"/>
    <property type="molecule type" value="Genomic_DNA"/>
</dbReference>
<evidence type="ECO:0000313" key="2">
    <source>
        <dbReference type="Proteomes" id="UP001172680"/>
    </source>
</evidence>
<organism evidence="1 2">
    <name type="scientific">Coniosporium tulheliwenetii</name>
    <dbReference type="NCBI Taxonomy" id="3383036"/>
    <lineage>
        <taxon>Eukaryota</taxon>
        <taxon>Fungi</taxon>
        <taxon>Dikarya</taxon>
        <taxon>Ascomycota</taxon>
        <taxon>Pezizomycotina</taxon>
        <taxon>Dothideomycetes</taxon>
        <taxon>Dothideomycetes incertae sedis</taxon>
        <taxon>Coniosporium</taxon>
    </lineage>
</organism>
<reference evidence="1" key="1">
    <citation type="submission" date="2022-10" db="EMBL/GenBank/DDBJ databases">
        <title>Culturing micro-colonial fungi from biological soil crusts in the Mojave desert and describing Neophaeococcomyces mojavensis, and introducing the new genera and species Taxawa tesnikishii.</title>
        <authorList>
            <person name="Kurbessoian T."/>
            <person name="Stajich J.E."/>
        </authorList>
    </citation>
    <scope>NUCLEOTIDE SEQUENCE</scope>
    <source>
        <strain evidence="1">JES_115</strain>
    </source>
</reference>
<accession>A0ACC2YQU3</accession>
<evidence type="ECO:0000313" key="1">
    <source>
        <dbReference type="EMBL" id="KAJ9637656.1"/>
    </source>
</evidence>
<dbReference type="Proteomes" id="UP001172680">
    <property type="component" value="Unassembled WGS sequence"/>
</dbReference>
<sequence>MDDAVALVRWLTLIYDVLEDQAIFSRLYGVLFNLLDTFALRAPLCRLLCFVTCRKHVRPFRIHRLLELLRAAGHEPDLVGLPQVYKDYCPGMFAGDTVYVRGYVPPLPNVEWRARLLKIQSEHSRGLEDATVLQQNGFRVMRHGAKPSKVTVLPEVHTHRPNDSTATLEEINGVDSFLDNLHRIEFPSQMVSSLRDPLLQKYLMLNASELALCRTEFWLQAYLAEELEAARENAD</sequence>
<proteinExistence type="predicted"/>
<comment type="caution">
    <text evidence="1">The sequence shown here is derived from an EMBL/GenBank/DDBJ whole genome shotgun (WGS) entry which is preliminary data.</text>
</comment>
<name>A0ACC2YQU3_9PEZI</name>
<protein>
    <submittedName>
        <fullName evidence="1">Uncharacterized protein</fullName>
    </submittedName>
</protein>
<keyword evidence="2" id="KW-1185">Reference proteome</keyword>
<gene>
    <name evidence="1" type="ORF">H2199_007146</name>
</gene>